<dbReference type="RefSeq" id="WP_344727756.1">
    <property type="nucleotide sequence ID" value="NZ_BAAAUS010000046.1"/>
</dbReference>
<comment type="caution">
    <text evidence="1">The sequence shown here is derived from an EMBL/GenBank/DDBJ whole genome shotgun (WGS) entry which is preliminary data.</text>
</comment>
<evidence type="ECO:0000313" key="1">
    <source>
        <dbReference type="EMBL" id="MFD1523157.1"/>
    </source>
</evidence>
<keyword evidence="2" id="KW-1185">Reference proteome</keyword>
<dbReference type="Proteomes" id="UP001597114">
    <property type="component" value="Unassembled WGS sequence"/>
</dbReference>
<proteinExistence type="predicted"/>
<accession>A0ABW4F8C3</accession>
<reference evidence="2" key="1">
    <citation type="journal article" date="2019" name="Int. J. Syst. Evol. Microbiol.">
        <title>The Global Catalogue of Microorganisms (GCM) 10K type strain sequencing project: providing services to taxonomists for standard genome sequencing and annotation.</title>
        <authorList>
            <consortium name="The Broad Institute Genomics Platform"/>
            <consortium name="The Broad Institute Genome Sequencing Center for Infectious Disease"/>
            <person name="Wu L."/>
            <person name="Ma J."/>
        </authorList>
    </citation>
    <scope>NUCLEOTIDE SEQUENCE [LARGE SCALE GENOMIC DNA]</scope>
    <source>
        <strain evidence="2">CCM 7043</strain>
    </source>
</reference>
<name>A0ABW4F8C3_9PSEU</name>
<organism evidence="1 2">
    <name type="scientific">Pseudonocardia yunnanensis</name>
    <dbReference type="NCBI Taxonomy" id="58107"/>
    <lineage>
        <taxon>Bacteria</taxon>
        <taxon>Bacillati</taxon>
        <taxon>Actinomycetota</taxon>
        <taxon>Actinomycetes</taxon>
        <taxon>Pseudonocardiales</taxon>
        <taxon>Pseudonocardiaceae</taxon>
        <taxon>Pseudonocardia</taxon>
    </lineage>
</organism>
<evidence type="ECO:0000313" key="2">
    <source>
        <dbReference type="Proteomes" id="UP001597114"/>
    </source>
</evidence>
<protein>
    <submittedName>
        <fullName evidence="1">Uncharacterized protein</fullName>
    </submittedName>
</protein>
<dbReference type="EMBL" id="JBHUCO010000058">
    <property type="protein sequence ID" value="MFD1523157.1"/>
    <property type="molecule type" value="Genomic_DNA"/>
</dbReference>
<gene>
    <name evidence="1" type="ORF">ACFSJD_37125</name>
</gene>
<sequence>MGLREHWRFVRRFVQHAAATGEQWAVITRVGRRAAGMVALDLEIHTGGREPFTVSTITSVPRHVAPRVGQHVAFSIPPSSDDLHTHYEVEWDKPPRYGTSQERDELRNQVAGLVQPAPGESAATHAERQRRVQELFDRLGARPRQPPH</sequence>